<dbReference type="GO" id="GO:0005829">
    <property type="term" value="C:cytosol"/>
    <property type="evidence" value="ECO:0007669"/>
    <property type="project" value="TreeGrafter"/>
</dbReference>
<evidence type="ECO:0000256" key="1">
    <source>
        <dbReference type="ARBA" id="ARBA00012261"/>
    </source>
</evidence>
<name>A0A382P9B9_9ZZZZ</name>
<gene>
    <name evidence="3" type="ORF">METZ01_LOCUS322867</name>
</gene>
<dbReference type="Gene3D" id="3.40.50.12230">
    <property type="match status" value="1"/>
</dbReference>
<sequence length="150" mass="16948">MKIIFFGSPAYSCIVIEKLILLKYELLALVTQNDKKGKRNIISKTPVTLFGEKNNIKIFNPSNLNDNEFIESIKNLKPDLILIYAYGKILPETIICIPKYGCLNIHCSLLPKWRGAAPIQRALLNKDKQTGVTFFKIDNKLDTGKIVSAH</sequence>
<dbReference type="PANTHER" id="PTHR11138:SF5">
    <property type="entry name" value="METHIONYL-TRNA FORMYLTRANSFERASE, MITOCHONDRIAL"/>
    <property type="match status" value="1"/>
</dbReference>
<dbReference type="AlphaFoldDB" id="A0A382P9B9"/>
<dbReference type="Pfam" id="PF00551">
    <property type="entry name" value="Formyl_trans_N"/>
    <property type="match status" value="1"/>
</dbReference>
<evidence type="ECO:0000259" key="2">
    <source>
        <dbReference type="Pfam" id="PF00551"/>
    </source>
</evidence>
<reference evidence="3" key="1">
    <citation type="submission" date="2018-05" db="EMBL/GenBank/DDBJ databases">
        <authorList>
            <person name="Lanie J.A."/>
            <person name="Ng W.-L."/>
            <person name="Kazmierczak K.M."/>
            <person name="Andrzejewski T.M."/>
            <person name="Davidsen T.M."/>
            <person name="Wayne K.J."/>
            <person name="Tettelin H."/>
            <person name="Glass J.I."/>
            <person name="Rusch D."/>
            <person name="Podicherti R."/>
            <person name="Tsui H.-C.T."/>
            <person name="Winkler M.E."/>
        </authorList>
    </citation>
    <scope>NUCLEOTIDE SEQUENCE</scope>
</reference>
<dbReference type="InterPro" id="IPR036477">
    <property type="entry name" value="Formyl_transf_N_sf"/>
</dbReference>
<feature type="domain" description="Formyl transferase N-terminal" evidence="2">
    <location>
        <begin position="1"/>
        <end position="147"/>
    </location>
</feature>
<dbReference type="CDD" id="cd08646">
    <property type="entry name" value="FMT_core_Met-tRNA-FMT_N"/>
    <property type="match status" value="1"/>
</dbReference>
<protein>
    <recommendedName>
        <fullName evidence="1">methionyl-tRNA formyltransferase</fullName>
        <ecNumber evidence="1">2.1.2.9</ecNumber>
    </recommendedName>
</protein>
<organism evidence="3">
    <name type="scientific">marine metagenome</name>
    <dbReference type="NCBI Taxonomy" id="408172"/>
    <lineage>
        <taxon>unclassified sequences</taxon>
        <taxon>metagenomes</taxon>
        <taxon>ecological metagenomes</taxon>
    </lineage>
</organism>
<dbReference type="PANTHER" id="PTHR11138">
    <property type="entry name" value="METHIONYL-TRNA FORMYLTRANSFERASE"/>
    <property type="match status" value="1"/>
</dbReference>
<accession>A0A382P9B9</accession>
<dbReference type="EC" id="2.1.2.9" evidence="1"/>
<dbReference type="InterPro" id="IPR002376">
    <property type="entry name" value="Formyl_transf_N"/>
</dbReference>
<dbReference type="EMBL" id="UINC01105797">
    <property type="protein sequence ID" value="SVC70013.1"/>
    <property type="molecule type" value="Genomic_DNA"/>
</dbReference>
<dbReference type="InterPro" id="IPR041711">
    <property type="entry name" value="Met-tRNA-FMT_N"/>
</dbReference>
<dbReference type="SUPFAM" id="SSF53328">
    <property type="entry name" value="Formyltransferase"/>
    <property type="match status" value="1"/>
</dbReference>
<dbReference type="GO" id="GO:0004479">
    <property type="term" value="F:methionyl-tRNA formyltransferase activity"/>
    <property type="evidence" value="ECO:0007669"/>
    <property type="project" value="UniProtKB-EC"/>
</dbReference>
<feature type="non-terminal residue" evidence="3">
    <location>
        <position position="150"/>
    </location>
</feature>
<proteinExistence type="predicted"/>
<evidence type="ECO:0000313" key="3">
    <source>
        <dbReference type="EMBL" id="SVC70013.1"/>
    </source>
</evidence>